<dbReference type="OrthoDB" id="9803764at2"/>
<dbReference type="Pfam" id="PF02311">
    <property type="entry name" value="AraC_binding"/>
    <property type="match status" value="1"/>
</dbReference>
<dbReference type="InterPro" id="IPR037923">
    <property type="entry name" value="HTH-like"/>
</dbReference>
<evidence type="ECO:0000313" key="6">
    <source>
        <dbReference type="Proteomes" id="UP000318521"/>
    </source>
</evidence>
<dbReference type="Gene3D" id="1.10.10.60">
    <property type="entry name" value="Homeodomain-like"/>
    <property type="match status" value="1"/>
</dbReference>
<gene>
    <name evidence="5" type="ORF">FN960_04765</name>
</gene>
<keyword evidence="6" id="KW-1185">Reference proteome</keyword>
<proteinExistence type="predicted"/>
<accession>A0A554A2B5</accession>
<keyword evidence="3" id="KW-0804">Transcription</keyword>
<dbReference type="InterPro" id="IPR018060">
    <property type="entry name" value="HTH_AraC"/>
</dbReference>
<dbReference type="EMBL" id="VLXZ01000002">
    <property type="protein sequence ID" value="TSB47832.1"/>
    <property type="molecule type" value="Genomic_DNA"/>
</dbReference>
<comment type="caution">
    <text evidence="5">The sequence shown here is derived from an EMBL/GenBank/DDBJ whole genome shotgun (WGS) entry which is preliminary data.</text>
</comment>
<dbReference type="PROSITE" id="PS01124">
    <property type="entry name" value="HTH_ARAC_FAMILY_2"/>
    <property type="match status" value="1"/>
</dbReference>
<dbReference type="PANTHER" id="PTHR43280:SF2">
    <property type="entry name" value="HTH-TYPE TRANSCRIPTIONAL REGULATOR EXSA"/>
    <property type="match status" value="1"/>
</dbReference>
<evidence type="ECO:0000256" key="2">
    <source>
        <dbReference type="ARBA" id="ARBA00023125"/>
    </source>
</evidence>
<dbReference type="InterPro" id="IPR003313">
    <property type="entry name" value="AraC-bd"/>
</dbReference>
<dbReference type="InterPro" id="IPR009057">
    <property type="entry name" value="Homeodomain-like_sf"/>
</dbReference>
<dbReference type="RefSeq" id="WP_143847429.1">
    <property type="nucleotide sequence ID" value="NZ_VLXZ01000002.1"/>
</dbReference>
<evidence type="ECO:0000313" key="5">
    <source>
        <dbReference type="EMBL" id="TSB47832.1"/>
    </source>
</evidence>
<dbReference type="AlphaFoldDB" id="A0A554A2B5"/>
<evidence type="ECO:0000256" key="3">
    <source>
        <dbReference type="ARBA" id="ARBA00023163"/>
    </source>
</evidence>
<keyword evidence="1" id="KW-0805">Transcription regulation</keyword>
<evidence type="ECO:0000259" key="4">
    <source>
        <dbReference type="PROSITE" id="PS01124"/>
    </source>
</evidence>
<dbReference type="Proteomes" id="UP000318521">
    <property type="component" value="Unassembled WGS sequence"/>
</dbReference>
<dbReference type="GO" id="GO:0003700">
    <property type="term" value="F:DNA-binding transcription factor activity"/>
    <property type="evidence" value="ECO:0007669"/>
    <property type="project" value="InterPro"/>
</dbReference>
<dbReference type="GO" id="GO:0043565">
    <property type="term" value="F:sequence-specific DNA binding"/>
    <property type="evidence" value="ECO:0007669"/>
    <property type="project" value="InterPro"/>
</dbReference>
<keyword evidence="2" id="KW-0238">DNA-binding</keyword>
<dbReference type="SUPFAM" id="SSF51215">
    <property type="entry name" value="Regulatory protein AraC"/>
    <property type="match status" value="1"/>
</dbReference>
<dbReference type="PANTHER" id="PTHR43280">
    <property type="entry name" value="ARAC-FAMILY TRANSCRIPTIONAL REGULATOR"/>
    <property type="match status" value="1"/>
</dbReference>
<dbReference type="Pfam" id="PF12833">
    <property type="entry name" value="HTH_18"/>
    <property type="match status" value="1"/>
</dbReference>
<dbReference type="SUPFAM" id="SSF46689">
    <property type="entry name" value="Homeodomain-like"/>
    <property type="match status" value="2"/>
</dbReference>
<evidence type="ECO:0000256" key="1">
    <source>
        <dbReference type="ARBA" id="ARBA00023015"/>
    </source>
</evidence>
<dbReference type="SMART" id="SM00342">
    <property type="entry name" value="HTH_ARAC"/>
    <property type="match status" value="1"/>
</dbReference>
<name>A0A554A2B5_9BACI</name>
<reference evidence="5 6" key="1">
    <citation type="submission" date="2019-07" db="EMBL/GenBank/DDBJ databases">
        <authorList>
            <person name="Park Y.J."/>
            <person name="Jeong S.E."/>
            <person name="Jung H.S."/>
        </authorList>
    </citation>
    <scope>NUCLEOTIDE SEQUENCE [LARGE SCALE GENOMIC DNA]</scope>
    <source>
        <strain evidence="6">P16(2019)</strain>
    </source>
</reference>
<sequence>MDTHLHELIIAGHFHEDDTYSIKRPNGMDDWLITYTIDGEGYFRVGDKEQRVTSGDVAIVKANTPHQYGTPEGMKWNFVWAHFGNGLMDSNLLPTAGLNYQHVEQHASRERIQQAFRRILFDFREQGHNWHELCLGALREIFILFARQQNSGLDPRVEETLHLLAENMNHTFRIEELASKVGLSGSRLSHLFKEQTGDSIIEALNRMRVKQAALLLTHTNLNATEAADNVGFQNYNHFTKQFRKYIGMTPRHFSRKD</sequence>
<protein>
    <submittedName>
        <fullName evidence="5">Helix-turn-helix domain-containing protein</fullName>
    </submittedName>
</protein>
<dbReference type="Gene3D" id="2.60.120.280">
    <property type="entry name" value="Regulatory protein AraC"/>
    <property type="match status" value="1"/>
</dbReference>
<feature type="domain" description="HTH araC/xylS-type" evidence="4">
    <location>
        <begin position="158"/>
        <end position="256"/>
    </location>
</feature>
<organism evidence="5 6">
    <name type="scientific">Alkalicoccobacillus porphyridii</name>
    <dbReference type="NCBI Taxonomy" id="2597270"/>
    <lineage>
        <taxon>Bacteria</taxon>
        <taxon>Bacillati</taxon>
        <taxon>Bacillota</taxon>
        <taxon>Bacilli</taxon>
        <taxon>Bacillales</taxon>
        <taxon>Bacillaceae</taxon>
        <taxon>Alkalicoccobacillus</taxon>
    </lineage>
</organism>